<organism evidence="4">
    <name type="scientific">Echinostoma caproni</name>
    <dbReference type="NCBI Taxonomy" id="27848"/>
    <lineage>
        <taxon>Eukaryota</taxon>
        <taxon>Metazoa</taxon>
        <taxon>Spiralia</taxon>
        <taxon>Lophotrochozoa</taxon>
        <taxon>Platyhelminthes</taxon>
        <taxon>Trematoda</taxon>
        <taxon>Digenea</taxon>
        <taxon>Plagiorchiida</taxon>
        <taxon>Echinostomata</taxon>
        <taxon>Echinostomatoidea</taxon>
        <taxon>Echinostomatidae</taxon>
        <taxon>Echinostoma</taxon>
    </lineage>
</organism>
<proteinExistence type="predicted"/>
<feature type="region of interest" description="Disordered" evidence="1">
    <location>
        <begin position="1"/>
        <end position="64"/>
    </location>
</feature>
<dbReference type="EMBL" id="UZAN01053371">
    <property type="protein sequence ID" value="VDP89942.1"/>
    <property type="molecule type" value="Genomic_DNA"/>
</dbReference>
<feature type="compositionally biased region" description="Acidic residues" evidence="1">
    <location>
        <begin position="1"/>
        <end position="26"/>
    </location>
</feature>
<feature type="region of interest" description="Disordered" evidence="1">
    <location>
        <begin position="199"/>
        <end position="232"/>
    </location>
</feature>
<name>A0A183B0D5_9TREM</name>
<protein>
    <submittedName>
        <fullName evidence="4">IRS-type PTB domain-containing protein</fullName>
    </submittedName>
</protein>
<evidence type="ECO:0000256" key="1">
    <source>
        <dbReference type="SAM" id="MobiDB-lite"/>
    </source>
</evidence>
<reference evidence="2 3" key="2">
    <citation type="submission" date="2018-11" db="EMBL/GenBank/DDBJ databases">
        <authorList>
            <consortium name="Pathogen Informatics"/>
        </authorList>
    </citation>
    <scope>NUCLEOTIDE SEQUENCE [LARGE SCALE GENOMIC DNA]</scope>
    <source>
        <strain evidence="2 3">Egypt</strain>
    </source>
</reference>
<accession>A0A183B0D5</accession>
<sequence length="249" mass="26586">MVSDGPTEETEEGEVDDASEPEDADSEPPSPTDGSKIAHNRSSRSAGGGTNLKNRIPTGSKTEGRNGLQCIAIQKVEPSSNPAYVVYDHKAGIPATATSATQKNWESLSSVEHIRGSGEAQCDSQRCIFVVLNVTVADFLVMHKDDRALVCNLFEMGTQADNYVTFEWLQPLCRLLSLQLNVFSDDDVPLPVQQIPLPSAPGPTTVTGSSGTVRPAAWPPTAPTLAPTGSQEEIEQASFTDCIFDSRPG</sequence>
<dbReference type="AlphaFoldDB" id="A0A183B0D5"/>
<evidence type="ECO:0000313" key="3">
    <source>
        <dbReference type="Proteomes" id="UP000272942"/>
    </source>
</evidence>
<evidence type="ECO:0000313" key="2">
    <source>
        <dbReference type="EMBL" id="VDP89942.1"/>
    </source>
</evidence>
<feature type="compositionally biased region" description="Polar residues" evidence="1">
    <location>
        <begin position="51"/>
        <end position="61"/>
    </location>
</feature>
<keyword evidence="3" id="KW-1185">Reference proteome</keyword>
<reference evidence="4" key="1">
    <citation type="submission" date="2016-06" db="UniProtKB">
        <authorList>
            <consortium name="WormBaseParasite"/>
        </authorList>
    </citation>
    <scope>IDENTIFICATION</scope>
</reference>
<dbReference type="Proteomes" id="UP000272942">
    <property type="component" value="Unassembled WGS sequence"/>
</dbReference>
<gene>
    <name evidence="2" type="ORF">ECPE_LOCUS12670</name>
</gene>
<feature type="compositionally biased region" description="Low complexity" evidence="1">
    <location>
        <begin position="202"/>
        <end position="216"/>
    </location>
</feature>
<dbReference type="WBParaSite" id="ECPE_0001270601-mRNA-1">
    <property type="protein sequence ID" value="ECPE_0001270601-mRNA-1"/>
    <property type="gene ID" value="ECPE_0001270601"/>
</dbReference>
<evidence type="ECO:0000313" key="4">
    <source>
        <dbReference type="WBParaSite" id="ECPE_0001270601-mRNA-1"/>
    </source>
</evidence>